<protein>
    <submittedName>
        <fullName evidence="6">Uncharacterized protein</fullName>
    </submittedName>
</protein>
<dbReference type="PANTHER" id="PTHR42840">
    <property type="entry name" value="NAD(P)-BINDING ROSSMANN-FOLD SUPERFAMILY PROTEIN-RELATED"/>
    <property type="match status" value="1"/>
</dbReference>
<evidence type="ECO:0000256" key="2">
    <source>
        <dbReference type="ARBA" id="ARBA00023002"/>
    </source>
</evidence>
<name>A0AAD7XNG8_9STRA</name>
<feature type="region of interest" description="Disordered" evidence="3">
    <location>
        <begin position="419"/>
        <end position="441"/>
    </location>
</feature>
<dbReference type="Gene3D" id="3.30.360.10">
    <property type="entry name" value="Dihydrodipicolinate Reductase, domain 2"/>
    <property type="match status" value="1"/>
</dbReference>
<evidence type="ECO:0000256" key="3">
    <source>
        <dbReference type="SAM" id="MobiDB-lite"/>
    </source>
</evidence>
<sequence length="441" mass="47341">MRRGVFCCGGELVGRTTRLLSSSSRSSPAASAVLEATPQKKVIQRAPETTTTKTTTTTTAEQPVAIAVVGGGRMGEIRCQHIARSGGARLEAFVDVDPSAAASLASRHAGCEAYVALDDVFATKKIDAVWICAPTPAHADLIATSARASAHVAVEKPVAMSAVDIRNAYDVCEQHNVHLTCAFQRRCDASYAAVAEAVADGRVGAPRSIRSVFRDHPAPPTSFLRDAGGDPFHDIATHDIDYILSMVKQQLNGSSLDHHPDEVWACGTSSTRELRENGVYDAATVVLKWKRGDALELCATLDIARGSAYGYDQRVEVYGTLGNSVCVTNQPGSNVALNDNTGTHRGPLVHSFPQRFDQAFAQELEFFLECVRGNATPKVTSHDAQLATIVAEAALQSARHDTVVKFTRDDRNDELHLRYTPTTKPPREEPTTRHAAAAVSA</sequence>
<dbReference type="Proteomes" id="UP001230188">
    <property type="component" value="Unassembled WGS sequence"/>
</dbReference>
<dbReference type="PANTHER" id="PTHR42840:SF3">
    <property type="entry name" value="BINDING ROSSMANN FOLD OXIDOREDUCTASE, PUTATIVE (AFU_ORTHOLOGUE AFUA_2G10240)-RELATED"/>
    <property type="match status" value="1"/>
</dbReference>
<feature type="domain" description="GFO/IDH/MocA-like oxidoreductase" evidence="5">
    <location>
        <begin position="191"/>
        <end position="322"/>
    </location>
</feature>
<accession>A0AAD7XNG8</accession>
<evidence type="ECO:0000313" key="6">
    <source>
        <dbReference type="EMBL" id="KAJ8609240.1"/>
    </source>
</evidence>
<dbReference type="Pfam" id="PF01408">
    <property type="entry name" value="GFO_IDH_MocA"/>
    <property type="match status" value="1"/>
</dbReference>
<dbReference type="InterPro" id="IPR055170">
    <property type="entry name" value="GFO_IDH_MocA-like_dom"/>
</dbReference>
<comment type="similarity">
    <text evidence="1">Belongs to the Gfo/Idh/MocA family.</text>
</comment>
<proteinExistence type="inferred from homology"/>
<evidence type="ECO:0000259" key="4">
    <source>
        <dbReference type="Pfam" id="PF01408"/>
    </source>
</evidence>
<dbReference type="InterPro" id="IPR000683">
    <property type="entry name" value="Gfo/Idh/MocA-like_OxRdtase_N"/>
</dbReference>
<dbReference type="Pfam" id="PF22725">
    <property type="entry name" value="GFO_IDH_MocA_C3"/>
    <property type="match status" value="1"/>
</dbReference>
<dbReference type="AlphaFoldDB" id="A0AAD7XNG8"/>
<dbReference type="InterPro" id="IPR036291">
    <property type="entry name" value="NAD(P)-bd_dom_sf"/>
</dbReference>
<evidence type="ECO:0000313" key="7">
    <source>
        <dbReference type="Proteomes" id="UP001230188"/>
    </source>
</evidence>
<gene>
    <name evidence="6" type="ORF">CTAYLR_008053</name>
</gene>
<evidence type="ECO:0000256" key="1">
    <source>
        <dbReference type="ARBA" id="ARBA00010928"/>
    </source>
</evidence>
<dbReference type="EMBL" id="JAQMWT010000145">
    <property type="protein sequence ID" value="KAJ8609240.1"/>
    <property type="molecule type" value="Genomic_DNA"/>
</dbReference>
<reference evidence="6" key="1">
    <citation type="submission" date="2023-01" db="EMBL/GenBank/DDBJ databases">
        <title>Metagenome sequencing of chrysophaentin producing Chrysophaeum taylorii.</title>
        <authorList>
            <person name="Davison J."/>
            <person name="Bewley C."/>
        </authorList>
    </citation>
    <scope>NUCLEOTIDE SEQUENCE</scope>
    <source>
        <strain evidence="6">NIES-1699</strain>
    </source>
</reference>
<comment type="caution">
    <text evidence="6">The sequence shown here is derived from an EMBL/GenBank/DDBJ whole genome shotgun (WGS) entry which is preliminary data.</text>
</comment>
<dbReference type="Gene3D" id="3.40.50.720">
    <property type="entry name" value="NAD(P)-binding Rossmann-like Domain"/>
    <property type="match status" value="1"/>
</dbReference>
<dbReference type="GO" id="GO:0005737">
    <property type="term" value="C:cytoplasm"/>
    <property type="evidence" value="ECO:0007669"/>
    <property type="project" value="TreeGrafter"/>
</dbReference>
<dbReference type="GO" id="GO:0016491">
    <property type="term" value="F:oxidoreductase activity"/>
    <property type="evidence" value="ECO:0007669"/>
    <property type="project" value="UniProtKB-KW"/>
</dbReference>
<feature type="domain" description="Gfo/Idh/MocA-like oxidoreductase N-terminal" evidence="4">
    <location>
        <begin position="65"/>
        <end position="181"/>
    </location>
</feature>
<evidence type="ECO:0000259" key="5">
    <source>
        <dbReference type="Pfam" id="PF22725"/>
    </source>
</evidence>
<dbReference type="SUPFAM" id="SSF51735">
    <property type="entry name" value="NAD(P)-binding Rossmann-fold domains"/>
    <property type="match status" value="1"/>
</dbReference>
<dbReference type="SUPFAM" id="SSF55347">
    <property type="entry name" value="Glyceraldehyde-3-phosphate dehydrogenase-like, C-terminal domain"/>
    <property type="match status" value="1"/>
</dbReference>
<dbReference type="GO" id="GO:0000166">
    <property type="term" value="F:nucleotide binding"/>
    <property type="evidence" value="ECO:0007669"/>
    <property type="project" value="InterPro"/>
</dbReference>
<keyword evidence="7" id="KW-1185">Reference proteome</keyword>
<keyword evidence="2" id="KW-0560">Oxidoreductase</keyword>
<organism evidence="6 7">
    <name type="scientific">Chrysophaeum taylorii</name>
    <dbReference type="NCBI Taxonomy" id="2483200"/>
    <lineage>
        <taxon>Eukaryota</taxon>
        <taxon>Sar</taxon>
        <taxon>Stramenopiles</taxon>
        <taxon>Ochrophyta</taxon>
        <taxon>Pelagophyceae</taxon>
        <taxon>Pelagomonadales</taxon>
        <taxon>Pelagomonadaceae</taxon>
        <taxon>Chrysophaeum</taxon>
    </lineage>
</organism>
<dbReference type="GO" id="GO:0006740">
    <property type="term" value="P:NADPH regeneration"/>
    <property type="evidence" value="ECO:0007669"/>
    <property type="project" value="TreeGrafter"/>
</dbReference>